<sequence>MFIDLSTFLMMYCVSALSITSAVSRSKTFYSRLRKKFVAVKTLWHRLAEAASCKKLSTPVNVPSLLLSNPHCRGPLPDGNDVLFEAKQYRTAVLDPWRLTTRAPNNCVFINDGTIVCIQNVMQVGDDVEIVGFRFLEPEPLLESPFDANGVLQTYRVNTNLISPLISYPIENVKCKAYAIPMSWQLYDFDEEAEETSHFAIFPLLMEDKYR</sequence>
<accession>A0ABQ9ZWN5</accession>
<keyword evidence="3" id="KW-1185">Reference proteome</keyword>
<dbReference type="Proteomes" id="UP001234178">
    <property type="component" value="Unassembled WGS sequence"/>
</dbReference>
<reference evidence="2 3" key="1">
    <citation type="journal article" date="2023" name="Nucleic Acids Res.">
        <title>The hologenome of Daphnia magna reveals possible DNA methylation and microbiome-mediated evolution of the host genome.</title>
        <authorList>
            <person name="Chaturvedi A."/>
            <person name="Li X."/>
            <person name="Dhandapani V."/>
            <person name="Marshall H."/>
            <person name="Kissane S."/>
            <person name="Cuenca-Cambronero M."/>
            <person name="Asole G."/>
            <person name="Calvet F."/>
            <person name="Ruiz-Romero M."/>
            <person name="Marangio P."/>
            <person name="Guigo R."/>
            <person name="Rago D."/>
            <person name="Mirbahai L."/>
            <person name="Eastwood N."/>
            <person name="Colbourne J.K."/>
            <person name="Zhou J."/>
            <person name="Mallon E."/>
            <person name="Orsini L."/>
        </authorList>
    </citation>
    <scope>NUCLEOTIDE SEQUENCE [LARGE SCALE GENOMIC DNA]</scope>
    <source>
        <strain evidence="2">LRV0_1</strain>
    </source>
</reference>
<organism evidence="2 3">
    <name type="scientific">Daphnia magna</name>
    <dbReference type="NCBI Taxonomy" id="35525"/>
    <lineage>
        <taxon>Eukaryota</taxon>
        <taxon>Metazoa</taxon>
        <taxon>Ecdysozoa</taxon>
        <taxon>Arthropoda</taxon>
        <taxon>Crustacea</taxon>
        <taxon>Branchiopoda</taxon>
        <taxon>Diplostraca</taxon>
        <taxon>Cladocera</taxon>
        <taxon>Anomopoda</taxon>
        <taxon>Daphniidae</taxon>
        <taxon>Daphnia</taxon>
    </lineage>
</organism>
<name>A0ABQ9ZWN5_9CRUS</name>
<proteinExistence type="predicted"/>
<evidence type="ECO:0000256" key="1">
    <source>
        <dbReference type="SAM" id="SignalP"/>
    </source>
</evidence>
<evidence type="ECO:0000313" key="2">
    <source>
        <dbReference type="EMBL" id="KAK4017330.1"/>
    </source>
</evidence>
<evidence type="ECO:0000313" key="3">
    <source>
        <dbReference type="Proteomes" id="UP001234178"/>
    </source>
</evidence>
<dbReference type="EMBL" id="JAOYFB010000005">
    <property type="protein sequence ID" value="KAK4017330.1"/>
    <property type="molecule type" value="Genomic_DNA"/>
</dbReference>
<keyword evidence="1" id="KW-0732">Signal</keyword>
<gene>
    <name evidence="2" type="ORF">OUZ56_032277</name>
</gene>
<feature type="signal peptide" evidence="1">
    <location>
        <begin position="1"/>
        <end position="16"/>
    </location>
</feature>
<comment type="caution">
    <text evidence="2">The sequence shown here is derived from an EMBL/GenBank/DDBJ whole genome shotgun (WGS) entry which is preliminary data.</text>
</comment>
<feature type="chain" id="PRO_5045555905" evidence="1">
    <location>
        <begin position="17"/>
        <end position="211"/>
    </location>
</feature>
<protein>
    <submittedName>
        <fullName evidence="2">Uncharacterized protein</fullName>
    </submittedName>
</protein>